<organism evidence="1 2">
    <name type="scientific">Ostreobium quekettii</name>
    <dbReference type="NCBI Taxonomy" id="121088"/>
    <lineage>
        <taxon>Eukaryota</taxon>
        <taxon>Viridiplantae</taxon>
        <taxon>Chlorophyta</taxon>
        <taxon>core chlorophytes</taxon>
        <taxon>Ulvophyceae</taxon>
        <taxon>TCBD clade</taxon>
        <taxon>Bryopsidales</taxon>
        <taxon>Ostreobineae</taxon>
        <taxon>Ostreobiaceae</taxon>
        <taxon>Ostreobium</taxon>
    </lineage>
</organism>
<evidence type="ECO:0000313" key="1">
    <source>
        <dbReference type="EMBL" id="CAD7702205.1"/>
    </source>
</evidence>
<dbReference type="OrthoDB" id="539213at2759"/>
<evidence type="ECO:0000313" key="2">
    <source>
        <dbReference type="Proteomes" id="UP000708148"/>
    </source>
</evidence>
<dbReference type="Proteomes" id="UP000708148">
    <property type="component" value="Unassembled WGS sequence"/>
</dbReference>
<gene>
    <name evidence="1" type="ORF">OSTQU699_LOCUS7562</name>
</gene>
<proteinExistence type="predicted"/>
<name>A0A8S1J806_9CHLO</name>
<protein>
    <submittedName>
        <fullName evidence="1">Uncharacterized protein</fullName>
    </submittedName>
</protein>
<dbReference type="AlphaFoldDB" id="A0A8S1J806"/>
<sequence>MASASPEPKRQKRDYTEYTLNINTAVDKEYEKSSFSDIARAPVVAVEGIAERGAEALNTLGVKTVRDLGEWKYYKWAKAITALAAKEVEGGRAEGTVMNIDQAVMKEYEKKSLKEVAEAPVHALQGVSEKTSDGLATIFVKTVEDLANSKFAAWCEAIATLADVEQLEAENRMLKKLE</sequence>
<accession>A0A8S1J806</accession>
<comment type="caution">
    <text evidence="1">The sequence shown here is derived from an EMBL/GenBank/DDBJ whole genome shotgun (WGS) entry which is preliminary data.</text>
</comment>
<keyword evidence="2" id="KW-1185">Reference proteome</keyword>
<dbReference type="EMBL" id="CAJHUC010001740">
    <property type="protein sequence ID" value="CAD7702205.1"/>
    <property type="molecule type" value="Genomic_DNA"/>
</dbReference>
<reference evidence="1" key="1">
    <citation type="submission" date="2020-12" db="EMBL/GenBank/DDBJ databases">
        <authorList>
            <person name="Iha C."/>
        </authorList>
    </citation>
    <scope>NUCLEOTIDE SEQUENCE</scope>
</reference>